<dbReference type="Proteomes" id="UP000499080">
    <property type="component" value="Unassembled WGS sequence"/>
</dbReference>
<accession>A0A4Y2JFK0</accession>
<organism evidence="1 2">
    <name type="scientific">Araneus ventricosus</name>
    <name type="common">Orbweaver spider</name>
    <name type="synonym">Epeira ventricosa</name>
    <dbReference type="NCBI Taxonomy" id="182803"/>
    <lineage>
        <taxon>Eukaryota</taxon>
        <taxon>Metazoa</taxon>
        <taxon>Ecdysozoa</taxon>
        <taxon>Arthropoda</taxon>
        <taxon>Chelicerata</taxon>
        <taxon>Arachnida</taxon>
        <taxon>Araneae</taxon>
        <taxon>Araneomorphae</taxon>
        <taxon>Entelegynae</taxon>
        <taxon>Araneoidea</taxon>
        <taxon>Araneidae</taxon>
        <taxon>Araneus</taxon>
    </lineage>
</organism>
<proteinExistence type="predicted"/>
<protein>
    <submittedName>
        <fullName evidence="1">Uncharacterized protein</fullName>
    </submittedName>
</protein>
<dbReference type="EMBL" id="BGPR01003496">
    <property type="protein sequence ID" value="GBM88860.1"/>
    <property type="molecule type" value="Genomic_DNA"/>
</dbReference>
<name>A0A4Y2JFK0_ARAVE</name>
<evidence type="ECO:0000313" key="1">
    <source>
        <dbReference type="EMBL" id="GBM88860.1"/>
    </source>
</evidence>
<dbReference type="AlphaFoldDB" id="A0A4Y2JFK0"/>
<comment type="caution">
    <text evidence="1">The sequence shown here is derived from an EMBL/GenBank/DDBJ whole genome shotgun (WGS) entry which is preliminary data.</text>
</comment>
<sequence>MPAYAIGQRQVHEFLGIPSSRGAYPLGKLLEKKGEGKESVFLNTTKASKGQNIILTKKASNWLEYNYIKVEKAHSDPIFAVETFQEPEEVFTPRLSRILSQYGAFVINFVLQ</sequence>
<keyword evidence="2" id="KW-1185">Reference proteome</keyword>
<evidence type="ECO:0000313" key="2">
    <source>
        <dbReference type="Proteomes" id="UP000499080"/>
    </source>
</evidence>
<gene>
    <name evidence="1" type="ORF">AVEN_86116_1</name>
</gene>
<reference evidence="1 2" key="1">
    <citation type="journal article" date="2019" name="Sci. Rep.">
        <title>Orb-weaving spider Araneus ventricosus genome elucidates the spidroin gene catalogue.</title>
        <authorList>
            <person name="Kono N."/>
            <person name="Nakamura H."/>
            <person name="Ohtoshi R."/>
            <person name="Moran D.A.P."/>
            <person name="Shinohara A."/>
            <person name="Yoshida Y."/>
            <person name="Fujiwara M."/>
            <person name="Mori M."/>
            <person name="Tomita M."/>
            <person name="Arakawa K."/>
        </authorList>
    </citation>
    <scope>NUCLEOTIDE SEQUENCE [LARGE SCALE GENOMIC DNA]</scope>
</reference>